<dbReference type="OrthoDB" id="5386823at2759"/>
<feature type="compositionally biased region" description="Polar residues" evidence="1">
    <location>
        <begin position="14"/>
        <end position="34"/>
    </location>
</feature>
<accession>A0A1F5LKX6</accession>
<proteinExistence type="predicted"/>
<comment type="caution">
    <text evidence="2">The sequence shown here is derived from an EMBL/GenBank/DDBJ whole genome shotgun (WGS) entry which is preliminary data.</text>
</comment>
<feature type="compositionally biased region" description="Polar residues" evidence="1">
    <location>
        <begin position="45"/>
        <end position="67"/>
    </location>
</feature>
<dbReference type="AlphaFoldDB" id="A0A1F5LKX6"/>
<evidence type="ECO:0000256" key="1">
    <source>
        <dbReference type="SAM" id="MobiDB-lite"/>
    </source>
</evidence>
<keyword evidence="3" id="KW-1185">Reference proteome</keyword>
<reference evidence="2 3" key="1">
    <citation type="journal article" date="2016" name="Sci. Rep.">
        <title>Penicillium arizonense, a new, genome sequenced fungal species, reveals a high chemical diversity in secreted metabolites.</title>
        <authorList>
            <person name="Grijseels S."/>
            <person name="Nielsen J.C."/>
            <person name="Randelovic M."/>
            <person name="Nielsen J."/>
            <person name="Nielsen K.F."/>
            <person name="Workman M."/>
            <person name="Frisvad J.C."/>
        </authorList>
    </citation>
    <scope>NUCLEOTIDE SEQUENCE [LARGE SCALE GENOMIC DNA]</scope>
    <source>
        <strain evidence="2 3">CBS 141311</strain>
    </source>
</reference>
<organism evidence="2 3">
    <name type="scientific">Penicillium arizonense</name>
    <dbReference type="NCBI Taxonomy" id="1835702"/>
    <lineage>
        <taxon>Eukaryota</taxon>
        <taxon>Fungi</taxon>
        <taxon>Dikarya</taxon>
        <taxon>Ascomycota</taxon>
        <taxon>Pezizomycotina</taxon>
        <taxon>Eurotiomycetes</taxon>
        <taxon>Eurotiomycetidae</taxon>
        <taxon>Eurotiales</taxon>
        <taxon>Aspergillaceae</taxon>
        <taxon>Penicillium</taxon>
    </lineage>
</organism>
<protein>
    <submittedName>
        <fullName evidence="2">Uncharacterized protein</fullName>
    </submittedName>
</protein>
<dbReference type="Proteomes" id="UP000177622">
    <property type="component" value="Unassembled WGS sequence"/>
</dbReference>
<feature type="region of interest" description="Disordered" evidence="1">
    <location>
        <begin position="1"/>
        <end position="81"/>
    </location>
</feature>
<dbReference type="RefSeq" id="XP_022489019.1">
    <property type="nucleotide sequence ID" value="XM_022630840.1"/>
</dbReference>
<evidence type="ECO:0000313" key="3">
    <source>
        <dbReference type="Proteomes" id="UP000177622"/>
    </source>
</evidence>
<evidence type="ECO:0000313" key="2">
    <source>
        <dbReference type="EMBL" id="OGE53581.1"/>
    </source>
</evidence>
<dbReference type="EMBL" id="LXJU01000007">
    <property type="protein sequence ID" value="OGE53581.1"/>
    <property type="molecule type" value="Genomic_DNA"/>
</dbReference>
<dbReference type="GeneID" id="34575574"/>
<name>A0A1F5LKX6_PENAI</name>
<sequence>MTDPRLIDMEPGGESTQYESIRQYTISPSKQTGQLGFGQPHTKSEVSPSLGTDTPTSKQNEELQAQSLGMGVLRDSSKEESVPQWILKRRKQLMIIYKDIALDEDDAAAKARRLQGYGPGSGVGA</sequence>
<gene>
    <name evidence="2" type="ORF">PENARI_c007G03384</name>
</gene>